<organism evidence="1 2">
    <name type="scientific">Pedosphaera parvula (strain Ellin514)</name>
    <dbReference type="NCBI Taxonomy" id="320771"/>
    <lineage>
        <taxon>Bacteria</taxon>
        <taxon>Pseudomonadati</taxon>
        <taxon>Verrucomicrobiota</taxon>
        <taxon>Pedosphaerae</taxon>
        <taxon>Pedosphaerales</taxon>
        <taxon>Pedosphaeraceae</taxon>
        <taxon>Pedosphaera</taxon>
    </lineage>
</organism>
<accession>B9XKY0</accession>
<reference evidence="1 2" key="1">
    <citation type="journal article" date="2011" name="J. Bacteriol.">
        <title>Genome sequence of 'Pedosphaera parvula' Ellin514, an aerobic Verrucomicrobial isolate from pasture soil.</title>
        <authorList>
            <person name="Kant R."/>
            <person name="van Passel M.W."/>
            <person name="Sangwan P."/>
            <person name="Palva A."/>
            <person name="Lucas S."/>
            <person name="Copeland A."/>
            <person name="Lapidus A."/>
            <person name="Glavina Del Rio T."/>
            <person name="Dalin E."/>
            <person name="Tice H."/>
            <person name="Bruce D."/>
            <person name="Goodwin L."/>
            <person name="Pitluck S."/>
            <person name="Chertkov O."/>
            <person name="Larimer F.W."/>
            <person name="Land M.L."/>
            <person name="Hauser L."/>
            <person name="Brettin T.S."/>
            <person name="Detter J.C."/>
            <person name="Han S."/>
            <person name="de Vos W.M."/>
            <person name="Janssen P.H."/>
            <person name="Smidt H."/>
        </authorList>
    </citation>
    <scope>NUCLEOTIDE SEQUENCE [LARGE SCALE GENOMIC DNA]</scope>
    <source>
        <strain evidence="1 2">Ellin514</strain>
    </source>
</reference>
<proteinExistence type="predicted"/>
<protein>
    <submittedName>
        <fullName evidence="1">Uncharacterized protein</fullName>
    </submittedName>
</protein>
<name>B9XKY0_PEDPL</name>
<keyword evidence="2" id="KW-1185">Reference proteome</keyword>
<dbReference type="EMBL" id="ABOX02000027">
    <property type="protein sequence ID" value="EEF59474.1"/>
    <property type="molecule type" value="Genomic_DNA"/>
</dbReference>
<evidence type="ECO:0000313" key="2">
    <source>
        <dbReference type="Proteomes" id="UP000003688"/>
    </source>
</evidence>
<sequence length="151" mass="17424">MIVRWKLLFFVVRVSESKFFDKGNYFLFGSIFFNNGVRFDQEGDVSRGRLDLDFFFAFGQLDPPEAIVVCGMSLLQLLNKKAWKFILQSSYYPIYIPLHKLHSQPLADVQSQTQGFALGCIRLLFQGNRTFVHLVSDTAHLISSIRFMALM</sequence>
<gene>
    <name evidence="1" type="ORF">Cflav_PD2318</name>
</gene>
<comment type="caution">
    <text evidence="1">The sequence shown here is derived from an EMBL/GenBank/DDBJ whole genome shotgun (WGS) entry which is preliminary data.</text>
</comment>
<dbReference type="AlphaFoldDB" id="B9XKY0"/>
<dbReference type="STRING" id="320771.Cflav_PD2318"/>
<dbReference type="Proteomes" id="UP000003688">
    <property type="component" value="Unassembled WGS sequence"/>
</dbReference>
<evidence type="ECO:0000313" key="1">
    <source>
        <dbReference type="EMBL" id="EEF59474.1"/>
    </source>
</evidence>